<dbReference type="EMBL" id="CP000832">
    <property type="protein sequence ID" value="ABV95566.1"/>
    <property type="molecule type" value="Genomic_DNA"/>
</dbReference>
<evidence type="ECO:0000313" key="3">
    <source>
        <dbReference type="Proteomes" id="UP000006833"/>
    </source>
</evidence>
<dbReference type="Proteomes" id="UP000006833">
    <property type="component" value="Plasmid pDSHI02"/>
</dbReference>
<proteinExistence type="predicted"/>
<geneLocation type="plasmid" evidence="2 3">
    <name>pDSHI02</name>
</geneLocation>
<name>A8LTJ9_DINSH</name>
<dbReference type="InterPro" id="IPR041649">
    <property type="entry name" value="NepR"/>
</dbReference>
<dbReference type="HOGENOM" id="CLU_205889_0_0_5"/>
<feature type="domain" description="Anti-sigma factor NepR" evidence="1">
    <location>
        <begin position="17"/>
        <end position="50"/>
    </location>
</feature>
<dbReference type="KEGG" id="dsh:Dshi_3836"/>
<accession>A8LTJ9</accession>
<sequence length="59" mass="6802">MTQKDVMQKRRKSTLDAQIDQNLKRAYEDVLKEEVPDRLTQLLEQLKAQDAKKKSGGDA</sequence>
<dbReference type="AlphaFoldDB" id="A8LTJ9"/>
<gene>
    <name evidence="2" type="ordered locus">Dshi_3836</name>
</gene>
<evidence type="ECO:0000259" key="1">
    <source>
        <dbReference type="Pfam" id="PF18557"/>
    </source>
</evidence>
<organism evidence="2 3">
    <name type="scientific">Dinoroseobacter shibae (strain DSM 16493 / NCIMB 14021 / DFL 12)</name>
    <dbReference type="NCBI Taxonomy" id="398580"/>
    <lineage>
        <taxon>Bacteria</taxon>
        <taxon>Pseudomonadati</taxon>
        <taxon>Pseudomonadota</taxon>
        <taxon>Alphaproteobacteria</taxon>
        <taxon>Rhodobacterales</taxon>
        <taxon>Roseobacteraceae</taxon>
        <taxon>Dinoroseobacter</taxon>
    </lineage>
</organism>
<reference evidence="3" key="1">
    <citation type="journal article" date="2010" name="ISME J.">
        <title>The complete genome sequence of the algal symbiont Dinoroseobacter shibae: a hitchhiker's guide to life in the sea.</title>
        <authorList>
            <person name="Wagner-Dobler I."/>
            <person name="Ballhausen B."/>
            <person name="Berger M."/>
            <person name="Brinkhoff T."/>
            <person name="Buchholz I."/>
            <person name="Bunk B."/>
            <person name="Cypionka H."/>
            <person name="Daniel R."/>
            <person name="Drepper T."/>
            <person name="Gerdts G."/>
            <person name="Hahnke S."/>
            <person name="Han C."/>
            <person name="Jahn D."/>
            <person name="Kalhoefer D."/>
            <person name="Kiss H."/>
            <person name="Klenk H.P."/>
            <person name="Kyrpides N."/>
            <person name="Liebl W."/>
            <person name="Liesegang H."/>
            <person name="Meincke L."/>
            <person name="Pati A."/>
            <person name="Petersen J."/>
            <person name="Piekarski T."/>
            <person name="Pommerenke C."/>
            <person name="Pradella S."/>
            <person name="Pukall R."/>
            <person name="Rabus R."/>
            <person name="Stackebrandt E."/>
            <person name="Thole S."/>
            <person name="Thompson L."/>
            <person name="Tielen P."/>
            <person name="Tomasch J."/>
            <person name="von Jan M."/>
            <person name="Wanphrut N."/>
            <person name="Wichels A."/>
            <person name="Zech H."/>
            <person name="Simon M."/>
        </authorList>
    </citation>
    <scope>NUCLEOTIDE SEQUENCE [LARGE SCALE GENOMIC DNA]</scope>
    <source>
        <strain evidence="3">DSM 16493 / NCIMB 14021 / DFL 12</strain>
        <plasmid evidence="3">Plasmid pDSHI02</plasmid>
    </source>
</reference>
<evidence type="ECO:0000313" key="2">
    <source>
        <dbReference type="EMBL" id="ABV95566.1"/>
    </source>
</evidence>
<keyword evidence="3" id="KW-1185">Reference proteome</keyword>
<dbReference type="Pfam" id="PF18557">
    <property type="entry name" value="NepR"/>
    <property type="match status" value="1"/>
</dbReference>
<protein>
    <recommendedName>
        <fullName evidence="1">Anti-sigma factor NepR domain-containing protein</fullName>
    </recommendedName>
</protein>
<dbReference type="RefSeq" id="WP_012187229.1">
    <property type="nucleotide sequence ID" value="NC_009956.1"/>
</dbReference>
<keyword evidence="2" id="KW-0614">Plasmid</keyword>